<feature type="signal peptide" evidence="3">
    <location>
        <begin position="1"/>
        <end position="17"/>
    </location>
</feature>
<dbReference type="EMBL" id="PNBX01000014">
    <property type="protein sequence ID" value="TMO69700.1"/>
    <property type="molecule type" value="Genomic_DNA"/>
</dbReference>
<name>A0A5S3VCC8_9GAMM</name>
<proteinExistence type="inferred from homology"/>
<dbReference type="GO" id="GO:0020037">
    <property type="term" value="F:heme binding"/>
    <property type="evidence" value="ECO:0007669"/>
    <property type="project" value="InterPro"/>
</dbReference>
<gene>
    <name evidence="4" type="ORF">CWC19_04415</name>
</gene>
<feature type="chain" id="PRO_5024292148" description="Cytochrome b562 family protein" evidence="3">
    <location>
        <begin position="18"/>
        <end position="128"/>
    </location>
</feature>
<evidence type="ECO:0000256" key="2">
    <source>
        <dbReference type="ARBA" id="ARBA00022729"/>
    </source>
</evidence>
<dbReference type="OrthoDB" id="6119894at2"/>
<keyword evidence="2 3" id="KW-0732">Signal</keyword>
<evidence type="ECO:0000256" key="3">
    <source>
        <dbReference type="SAM" id="SignalP"/>
    </source>
</evidence>
<dbReference type="SUPFAM" id="SSF47175">
    <property type="entry name" value="Cytochromes"/>
    <property type="match status" value="1"/>
</dbReference>
<dbReference type="GO" id="GO:0042597">
    <property type="term" value="C:periplasmic space"/>
    <property type="evidence" value="ECO:0007669"/>
    <property type="project" value="InterPro"/>
</dbReference>
<dbReference type="InterPro" id="IPR010980">
    <property type="entry name" value="Cyt_c/b562"/>
</dbReference>
<organism evidence="4 5">
    <name type="scientific">Pseudoalteromonas aurantia</name>
    <dbReference type="NCBI Taxonomy" id="43654"/>
    <lineage>
        <taxon>Bacteria</taxon>
        <taxon>Pseudomonadati</taxon>
        <taxon>Pseudomonadota</taxon>
        <taxon>Gammaproteobacteria</taxon>
        <taxon>Alteromonadales</taxon>
        <taxon>Pseudoalteromonadaceae</taxon>
        <taxon>Pseudoalteromonas</taxon>
    </lineage>
</organism>
<dbReference type="Proteomes" id="UP000307217">
    <property type="component" value="Unassembled WGS sequence"/>
</dbReference>
<evidence type="ECO:0000313" key="4">
    <source>
        <dbReference type="EMBL" id="TMO69700.1"/>
    </source>
</evidence>
<sequence length="128" mass="14695">MRNTLFLLFFLSITVFAKETSELSVTMKNIGLSYKQAVQATNKQELLSSLESLSRYSLEATKETFKPELKTQSLEGLQKVLDTIERARQLAKNGDMKSAQTELKKIDSLRKEYHKLHEPPSIWQLIFG</sequence>
<protein>
    <recommendedName>
        <fullName evidence="6">Cytochrome b562 family protein</fullName>
    </recommendedName>
</protein>
<evidence type="ECO:0000313" key="5">
    <source>
        <dbReference type="Proteomes" id="UP000307217"/>
    </source>
</evidence>
<dbReference type="GO" id="GO:0022900">
    <property type="term" value="P:electron transport chain"/>
    <property type="evidence" value="ECO:0007669"/>
    <property type="project" value="InterPro"/>
</dbReference>
<reference evidence="4 5" key="1">
    <citation type="submission" date="2018-01" db="EMBL/GenBank/DDBJ databases">
        <authorList>
            <person name="Paulsen S."/>
            <person name="Gram L.K."/>
        </authorList>
    </citation>
    <scope>NUCLEOTIDE SEQUENCE [LARGE SCALE GENOMIC DNA]</scope>
    <source>
        <strain evidence="4 5">S3790</strain>
    </source>
</reference>
<reference evidence="5" key="2">
    <citation type="submission" date="2019-06" db="EMBL/GenBank/DDBJ databases">
        <title>Co-occurence of chitin degradation, pigmentation and bioactivity in marine Pseudoalteromonas.</title>
        <authorList>
            <person name="Sonnenschein E.C."/>
            <person name="Bech P.K."/>
        </authorList>
    </citation>
    <scope>NUCLEOTIDE SEQUENCE [LARGE SCALE GENOMIC DNA]</scope>
    <source>
        <strain evidence="5">S3790</strain>
    </source>
</reference>
<dbReference type="GO" id="GO:0009055">
    <property type="term" value="F:electron transfer activity"/>
    <property type="evidence" value="ECO:0007669"/>
    <property type="project" value="InterPro"/>
</dbReference>
<comment type="similarity">
    <text evidence="1">Belongs to the cytochrome b562 family.</text>
</comment>
<dbReference type="GO" id="GO:0005506">
    <property type="term" value="F:iron ion binding"/>
    <property type="evidence" value="ECO:0007669"/>
    <property type="project" value="InterPro"/>
</dbReference>
<accession>A0A5S3VCC8</accession>
<dbReference type="Pfam" id="PF07361">
    <property type="entry name" value="Cytochrom_B562"/>
    <property type="match status" value="1"/>
</dbReference>
<dbReference type="InterPro" id="IPR009155">
    <property type="entry name" value="Cyt_b562"/>
</dbReference>
<dbReference type="Gene3D" id="1.20.120.10">
    <property type="entry name" value="Cytochrome c/b562"/>
    <property type="match status" value="1"/>
</dbReference>
<comment type="caution">
    <text evidence="4">The sequence shown here is derived from an EMBL/GenBank/DDBJ whole genome shotgun (WGS) entry which is preliminary data.</text>
</comment>
<dbReference type="RefSeq" id="WP_138590353.1">
    <property type="nucleotide sequence ID" value="NZ_PNBX01000014.1"/>
</dbReference>
<evidence type="ECO:0008006" key="6">
    <source>
        <dbReference type="Google" id="ProtNLM"/>
    </source>
</evidence>
<evidence type="ECO:0000256" key="1">
    <source>
        <dbReference type="ARBA" id="ARBA00005523"/>
    </source>
</evidence>
<dbReference type="AlphaFoldDB" id="A0A5S3VCC8"/>